<evidence type="ECO:0000256" key="4">
    <source>
        <dbReference type="ARBA" id="ARBA00022840"/>
    </source>
</evidence>
<feature type="domain" description="ABC transporter" evidence="6">
    <location>
        <begin position="5"/>
        <end position="236"/>
    </location>
</feature>
<dbReference type="EMBL" id="CAFBPM010000008">
    <property type="protein sequence ID" value="CAB5022048.1"/>
    <property type="molecule type" value="Genomic_DNA"/>
</dbReference>
<dbReference type="GO" id="GO:0016887">
    <property type="term" value="F:ATP hydrolysis activity"/>
    <property type="evidence" value="ECO:0007669"/>
    <property type="project" value="InterPro"/>
</dbReference>
<dbReference type="InterPro" id="IPR003593">
    <property type="entry name" value="AAA+_ATPase"/>
</dbReference>
<dbReference type="SMART" id="SM00382">
    <property type="entry name" value="AAA"/>
    <property type="match status" value="1"/>
</dbReference>
<dbReference type="GO" id="GO:0005524">
    <property type="term" value="F:ATP binding"/>
    <property type="evidence" value="ECO:0007669"/>
    <property type="project" value="UniProtKB-KW"/>
</dbReference>
<evidence type="ECO:0000256" key="2">
    <source>
        <dbReference type="ARBA" id="ARBA00022448"/>
    </source>
</evidence>
<reference evidence="7" key="1">
    <citation type="submission" date="2020-05" db="EMBL/GenBank/DDBJ databases">
        <authorList>
            <person name="Chiriac C."/>
            <person name="Salcher M."/>
            <person name="Ghai R."/>
            <person name="Kavagutti S V."/>
        </authorList>
    </citation>
    <scope>NUCLEOTIDE SEQUENCE</scope>
</reference>
<dbReference type="InterPro" id="IPR017871">
    <property type="entry name" value="ABC_transporter-like_CS"/>
</dbReference>
<dbReference type="CDD" id="cd03224">
    <property type="entry name" value="ABC_TM1139_LivF_branched"/>
    <property type="match status" value="1"/>
</dbReference>
<keyword evidence="3" id="KW-0547">Nucleotide-binding</keyword>
<name>A0A6J7AJW6_9ZZZZ</name>
<dbReference type="InterPro" id="IPR003439">
    <property type="entry name" value="ABC_transporter-like_ATP-bd"/>
</dbReference>
<evidence type="ECO:0000256" key="3">
    <source>
        <dbReference type="ARBA" id="ARBA00022741"/>
    </source>
</evidence>
<evidence type="ECO:0000313" key="8">
    <source>
        <dbReference type="EMBL" id="CAB4876424.1"/>
    </source>
</evidence>
<dbReference type="InterPro" id="IPR027417">
    <property type="entry name" value="P-loop_NTPase"/>
</dbReference>
<evidence type="ECO:0000313" key="7">
    <source>
        <dbReference type="EMBL" id="CAB4833103.1"/>
    </source>
</evidence>
<proteinExistence type="inferred from homology"/>
<dbReference type="EMBL" id="CAFABE010000083">
    <property type="protein sequence ID" value="CAB4833103.1"/>
    <property type="molecule type" value="Genomic_DNA"/>
</dbReference>
<dbReference type="Gene3D" id="3.40.50.300">
    <property type="entry name" value="P-loop containing nucleotide triphosphate hydrolases"/>
    <property type="match status" value="1"/>
</dbReference>
<keyword evidence="4" id="KW-0067">ATP-binding</keyword>
<sequence length="240" mass="24940">MASLLSVKNLSVSYGPAQAIFDVSLTADAGEVVAILGANGAGKSTLARAISGLVPSSSGSVEFDGADITGKLAHQIRRAGLSYIPEGRGIFPGLSVIENLRMAVAQERRAERGPAIERAIDMFPILGERRHQRAGSLSGGEQQMLALGRVLAVPPKLIIADEMSLGLAPIVTESVFQSLDAARQQGITIVLIEQFVHRALSLADRCVILGRGAVTWSGAAADAGPEVLESYLGAGTELSA</sequence>
<evidence type="ECO:0000313" key="9">
    <source>
        <dbReference type="EMBL" id="CAB5022048.1"/>
    </source>
</evidence>
<keyword evidence="5" id="KW-0029">Amino-acid transport</keyword>
<gene>
    <name evidence="7" type="ORF">UFOPK3164_01415</name>
    <name evidence="8" type="ORF">UFOPK3427_01160</name>
    <name evidence="9" type="ORF">UFOPK4112_00981</name>
</gene>
<dbReference type="PANTHER" id="PTHR43820">
    <property type="entry name" value="HIGH-AFFINITY BRANCHED-CHAIN AMINO ACID TRANSPORT ATP-BINDING PROTEIN LIVF"/>
    <property type="match status" value="1"/>
</dbReference>
<evidence type="ECO:0000256" key="1">
    <source>
        <dbReference type="ARBA" id="ARBA00005417"/>
    </source>
</evidence>
<evidence type="ECO:0000256" key="5">
    <source>
        <dbReference type="ARBA" id="ARBA00022970"/>
    </source>
</evidence>
<dbReference type="GO" id="GO:0015807">
    <property type="term" value="P:L-amino acid transport"/>
    <property type="evidence" value="ECO:0007669"/>
    <property type="project" value="TreeGrafter"/>
</dbReference>
<dbReference type="PROSITE" id="PS50893">
    <property type="entry name" value="ABC_TRANSPORTER_2"/>
    <property type="match status" value="1"/>
</dbReference>
<organism evidence="7">
    <name type="scientific">freshwater metagenome</name>
    <dbReference type="NCBI Taxonomy" id="449393"/>
    <lineage>
        <taxon>unclassified sequences</taxon>
        <taxon>metagenomes</taxon>
        <taxon>ecological metagenomes</taxon>
    </lineage>
</organism>
<keyword evidence="2" id="KW-0813">Transport</keyword>
<dbReference type="PANTHER" id="PTHR43820:SF4">
    <property type="entry name" value="HIGH-AFFINITY BRANCHED-CHAIN AMINO ACID TRANSPORT ATP-BINDING PROTEIN LIVF"/>
    <property type="match status" value="1"/>
</dbReference>
<dbReference type="EMBL" id="CAFBLT010000001">
    <property type="protein sequence ID" value="CAB4876424.1"/>
    <property type="molecule type" value="Genomic_DNA"/>
</dbReference>
<accession>A0A6J7AJW6</accession>
<evidence type="ECO:0000259" key="6">
    <source>
        <dbReference type="PROSITE" id="PS50893"/>
    </source>
</evidence>
<dbReference type="GO" id="GO:0015658">
    <property type="term" value="F:branched-chain amino acid transmembrane transporter activity"/>
    <property type="evidence" value="ECO:0007669"/>
    <property type="project" value="TreeGrafter"/>
</dbReference>
<dbReference type="InterPro" id="IPR052156">
    <property type="entry name" value="BCAA_Transport_ATP-bd_LivF"/>
</dbReference>
<dbReference type="AlphaFoldDB" id="A0A6J7AJW6"/>
<dbReference type="SUPFAM" id="SSF52540">
    <property type="entry name" value="P-loop containing nucleoside triphosphate hydrolases"/>
    <property type="match status" value="1"/>
</dbReference>
<protein>
    <submittedName>
        <fullName evidence="7">Unannotated protein</fullName>
    </submittedName>
</protein>
<comment type="similarity">
    <text evidence="1">Belongs to the ABC transporter superfamily.</text>
</comment>
<dbReference type="Pfam" id="PF00005">
    <property type="entry name" value="ABC_tran"/>
    <property type="match status" value="1"/>
</dbReference>
<dbReference type="PROSITE" id="PS00211">
    <property type="entry name" value="ABC_TRANSPORTER_1"/>
    <property type="match status" value="1"/>
</dbReference>